<dbReference type="Proteomes" id="UP000092713">
    <property type="component" value="Unassembled WGS sequence"/>
</dbReference>
<accession>A0A1A7C5I4</accession>
<evidence type="ECO:0000313" key="2">
    <source>
        <dbReference type="EMBL" id="OBV41186.1"/>
    </source>
</evidence>
<keyword evidence="1" id="KW-0732">Signal</keyword>
<evidence type="ECO:0000313" key="3">
    <source>
        <dbReference type="Proteomes" id="UP000092713"/>
    </source>
</evidence>
<feature type="signal peptide" evidence="1">
    <location>
        <begin position="1"/>
        <end position="21"/>
    </location>
</feature>
<dbReference type="Pfam" id="PF07511">
    <property type="entry name" value="DUF1525"/>
    <property type="match status" value="1"/>
</dbReference>
<proteinExistence type="predicted"/>
<dbReference type="RefSeq" id="WP_065306260.1">
    <property type="nucleotide sequence ID" value="NZ_LOCQ01000038.1"/>
</dbReference>
<dbReference type="EMBL" id="LOCQ01000038">
    <property type="protein sequence ID" value="OBV41186.1"/>
    <property type="molecule type" value="Genomic_DNA"/>
</dbReference>
<protein>
    <submittedName>
        <fullName evidence="2">Integrating conjugative element protein, PFL_4709 family</fullName>
    </submittedName>
</protein>
<sequence>MMTNSLIAVLFAAATSTLVVPGTQLTNTQPANVAIEGPSIGTGSVRPVETVEVFSNSAIYLTNIRDARVFVLDAMEVLDSELSAGLPANEPEALAILRQRLHALGATALARRTKPAAEGIVQAARYGVDRIPAVVINGEAVIYGVTDIDVARSIFQRSHLQ</sequence>
<gene>
    <name evidence="2" type="ORF">ASR47_102543</name>
</gene>
<feature type="chain" id="PRO_5008355834" evidence="1">
    <location>
        <begin position="22"/>
        <end position="161"/>
    </location>
</feature>
<evidence type="ECO:0000256" key="1">
    <source>
        <dbReference type="SAM" id="SignalP"/>
    </source>
</evidence>
<keyword evidence="3" id="KW-1185">Reference proteome</keyword>
<dbReference type="NCBIfam" id="TIGR03757">
    <property type="entry name" value="conj_TIGR03757"/>
    <property type="match status" value="1"/>
</dbReference>
<dbReference type="InterPro" id="IPR011090">
    <property type="entry name" value="Integr_conj_element_PFL4709"/>
</dbReference>
<dbReference type="AlphaFoldDB" id="A0A1A7C5I4"/>
<comment type="caution">
    <text evidence="2">The sequence shown here is derived from an EMBL/GenBank/DDBJ whole genome shotgun (WGS) entry which is preliminary data.</text>
</comment>
<organism evidence="2 3">
    <name type="scientific">Janthinobacterium psychrotolerans</name>
    <dbReference type="NCBI Taxonomy" id="1747903"/>
    <lineage>
        <taxon>Bacteria</taxon>
        <taxon>Pseudomonadati</taxon>
        <taxon>Pseudomonadota</taxon>
        <taxon>Betaproteobacteria</taxon>
        <taxon>Burkholderiales</taxon>
        <taxon>Oxalobacteraceae</taxon>
        <taxon>Janthinobacterium</taxon>
    </lineage>
</organism>
<reference evidence="2 3" key="1">
    <citation type="submission" date="2016-04" db="EMBL/GenBank/DDBJ databases">
        <title>Draft genome sequence of Janthinobacterium psychrotolerans sp. nov., isolated from freshwater sediments in Denmark.</title>
        <authorList>
            <person name="Gong X."/>
            <person name="Skrivergaard S."/>
            <person name="Korsgaard B.S."/>
            <person name="Schreiber L."/>
            <person name="Marshall I.P."/>
            <person name="Finster K."/>
            <person name="Schramm A."/>
        </authorList>
    </citation>
    <scope>NUCLEOTIDE SEQUENCE [LARGE SCALE GENOMIC DNA]</scope>
    <source>
        <strain evidence="2 3">S3-2</strain>
    </source>
</reference>
<name>A0A1A7C5I4_9BURK</name>